<name>A0A8E0WKC7_9RICK</name>
<dbReference type="EMBL" id="JFKF01000207">
    <property type="protein sequence ID" value="KDO02140.1"/>
    <property type="molecule type" value="Genomic_DNA"/>
</dbReference>
<dbReference type="RefSeq" id="WP_161634613.1">
    <property type="nucleotide sequence ID" value="NZ_JFKF01000207.1"/>
</dbReference>
<dbReference type="Proteomes" id="UP000027161">
    <property type="component" value="Unassembled WGS sequence"/>
</dbReference>
<protein>
    <submittedName>
        <fullName evidence="1">Uncharacterized protein</fullName>
    </submittedName>
</protein>
<reference evidence="1 2" key="1">
    <citation type="submission" date="2014-02" db="EMBL/GenBank/DDBJ databases">
        <title>Draft genome sequence of Rickettsia buchneri sp. nov. ISO7T.</title>
        <authorList>
            <person name="Felsheim R.F."/>
            <person name="Kurtti T.J."/>
            <person name="Munderloh U.G."/>
        </authorList>
    </citation>
    <scope>NUCLEOTIDE SEQUENCE [LARGE SCALE GENOMIC DNA]</scope>
    <source>
        <strain evidence="2">ISO7</strain>
        <plasmid evidence="1">pREISMN_3</plasmid>
    </source>
</reference>
<accession>A0A8E0WKC7</accession>
<comment type="caution">
    <text evidence="1">The sequence shown here is derived from an EMBL/GenBank/DDBJ whole genome shotgun (WGS) entry which is preliminary data.</text>
</comment>
<dbReference type="AlphaFoldDB" id="A0A8E0WKC7"/>
<proteinExistence type="predicted"/>
<keyword evidence="2" id="KW-1185">Reference proteome</keyword>
<evidence type="ECO:0000313" key="1">
    <source>
        <dbReference type="EMBL" id="KDO02140.1"/>
    </source>
</evidence>
<gene>
    <name evidence="1" type="ORF">REISMN_08785</name>
</gene>
<keyword evidence="1" id="KW-0614">Plasmid</keyword>
<evidence type="ECO:0000313" key="2">
    <source>
        <dbReference type="Proteomes" id="UP000027161"/>
    </source>
</evidence>
<sequence length="55" mass="6483">MLNQTNQKIKLFEHQLNHQTTTSNTKPPYPEDESSYLALLYPTCYVFCVIKIIQH</sequence>
<organism evidence="1 2">
    <name type="scientific">Rickettsia tamurae subsp. buchneri</name>
    <dbReference type="NCBI Taxonomy" id="1462938"/>
    <lineage>
        <taxon>Bacteria</taxon>
        <taxon>Pseudomonadati</taxon>
        <taxon>Pseudomonadota</taxon>
        <taxon>Alphaproteobacteria</taxon>
        <taxon>Rickettsiales</taxon>
        <taxon>Rickettsiaceae</taxon>
        <taxon>Rickettsieae</taxon>
        <taxon>Rickettsia</taxon>
        <taxon>spotted fever group</taxon>
    </lineage>
</organism>
<geneLocation type="plasmid" evidence="1">
    <name>pREISMN_3</name>
</geneLocation>